<organism evidence="2 3">
    <name type="scientific">Pseudomonas azotoformans</name>
    <dbReference type="NCBI Taxonomy" id="47878"/>
    <lineage>
        <taxon>Bacteria</taxon>
        <taxon>Pseudomonadati</taxon>
        <taxon>Pseudomonadota</taxon>
        <taxon>Gammaproteobacteria</taxon>
        <taxon>Pseudomonadales</taxon>
        <taxon>Pseudomonadaceae</taxon>
        <taxon>Pseudomonas</taxon>
    </lineage>
</organism>
<evidence type="ECO:0000313" key="2">
    <source>
        <dbReference type="EMBL" id="ONH48664.1"/>
    </source>
</evidence>
<dbReference type="OrthoDB" id="6891161at2"/>
<dbReference type="AlphaFoldDB" id="A0A1V2JU05"/>
<dbReference type="Proteomes" id="UP000188559">
    <property type="component" value="Unassembled WGS sequence"/>
</dbReference>
<name>A0A1V2JU05_PSEAZ</name>
<evidence type="ECO:0008006" key="4">
    <source>
        <dbReference type="Google" id="ProtNLM"/>
    </source>
</evidence>
<gene>
    <name evidence="2" type="ORF">BLL37_04660</name>
</gene>
<feature type="signal peptide" evidence="1">
    <location>
        <begin position="1"/>
        <end position="24"/>
    </location>
</feature>
<dbReference type="RefSeq" id="WP_071492800.1">
    <property type="nucleotide sequence ID" value="NZ_LT629702.1"/>
</dbReference>
<dbReference type="GeneID" id="57374950"/>
<protein>
    <recommendedName>
        <fullName evidence="4">ABC-type transport auxiliary lipoprotein component domain-containing protein</fullName>
    </recommendedName>
</protein>
<sequence length="187" mass="20764">MKSSMLLVLVFLLSGCVTNQLHFAAYTTDAELSAIKNKTIHSTITSISGDERCAPCSERSKVVWHAANYNVGLYEGFANIPVTDWSEFTKRSIGSDADASIKTRVEIDRIFVKTWNSPDYYACEARLSVYIGTAKYTGQSRVKIKRAGQEMVSQNQAYLKSETLNAVSLALKAAYIDAFSRIEKAPR</sequence>
<reference evidence="2 3" key="1">
    <citation type="submission" date="2016-10" db="EMBL/GenBank/DDBJ databases">
        <title>Pseudomonas lactis sp. nov. and Pseudomonas paralactis sp. nov., isolated from bovine raw milk.</title>
        <authorList>
            <person name="Von Neubeck M."/>
            <person name="Huptas C."/>
            <person name="Glueck C."/>
            <person name="Krewinkel M."/>
            <person name="Stoeckel M."/>
            <person name="Stressler T."/>
            <person name="Fischer L."/>
            <person name="Hinrichs J."/>
            <person name="Scherer S."/>
            <person name="Wenning M."/>
        </authorList>
    </citation>
    <scope>NUCLEOTIDE SEQUENCE [LARGE SCALE GENOMIC DNA]</scope>
    <source>
        <strain evidence="2 3">DSM 18862</strain>
    </source>
</reference>
<accession>A0A1V2JU05</accession>
<keyword evidence="3" id="KW-1185">Reference proteome</keyword>
<evidence type="ECO:0000313" key="3">
    <source>
        <dbReference type="Proteomes" id="UP000188559"/>
    </source>
</evidence>
<keyword evidence="1" id="KW-0732">Signal</keyword>
<proteinExistence type="predicted"/>
<feature type="chain" id="PRO_5010747762" description="ABC-type transport auxiliary lipoprotein component domain-containing protein" evidence="1">
    <location>
        <begin position="25"/>
        <end position="187"/>
    </location>
</feature>
<evidence type="ECO:0000256" key="1">
    <source>
        <dbReference type="SAM" id="SignalP"/>
    </source>
</evidence>
<dbReference type="EMBL" id="MNPV01000001">
    <property type="protein sequence ID" value="ONH48664.1"/>
    <property type="molecule type" value="Genomic_DNA"/>
</dbReference>
<comment type="caution">
    <text evidence="2">The sequence shown here is derived from an EMBL/GenBank/DDBJ whole genome shotgun (WGS) entry which is preliminary data.</text>
</comment>
<dbReference type="PROSITE" id="PS51257">
    <property type="entry name" value="PROKAR_LIPOPROTEIN"/>
    <property type="match status" value="1"/>
</dbReference>